<keyword evidence="2 3" id="KW-0040">ANK repeat</keyword>
<evidence type="ECO:0000313" key="5">
    <source>
        <dbReference type="EMBL" id="KAK7507321.1"/>
    </source>
</evidence>
<feature type="repeat" description="ANK" evidence="3">
    <location>
        <begin position="83"/>
        <end position="114"/>
    </location>
</feature>
<dbReference type="InterPro" id="IPR036770">
    <property type="entry name" value="Ankyrin_rpt-contain_sf"/>
</dbReference>
<feature type="repeat" description="ANK" evidence="3">
    <location>
        <begin position="54"/>
        <end position="82"/>
    </location>
</feature>
<feature type="repeat" description="ANK" evidence="3">
    <location>
        <begin position="115"/>
        <end position="147"/>
    </location>
</feature>
<comment type="caution">
    <text evidence="5">The sequence shown here is derived from an EMBL/GenBank/DDBJ whole genome shotgun (WGS) entry which is preliminary data.</text>
</comment>
<dbReference type="InterPro" id="IPR001496">
    <property type="entry name" value="SOCS_box"/>
</dbReference>
<dbReference type="CDD" id="cd03716">
    <property type="entry name" value="SOCS_ASB_like"/>
    <property type="match status" value="1"/>
</dbReference>
<feature type="repeat" description="ANK" evidence="3">
    <location>
        <begin position="148"/>
        <end position="180"/>
    </location>
</feature>
<dbReference type="SUPFAM" id="SSF48403">
    <property type="entry name" value="Ankyrin repeat"/>
    <property type="match status" value="1"/>
</dbReference>
<evidence type="ECO:0000259" key="4">
    <source>
        <dbReference type="PROSITE" id="PS50225"/>
    </source>
</evidence>
<name>A0ABD0M7A3_9CAEN</name>
<accession>A0ABD0M7A3</accession>
<reference evidence="5 6" key="1">
    <citation type="journal article" date="2023" name="Sci. Data">
        <title>Genome assembly of the Korean intertidal mud-creeper Batillaria attramentaria.</title>
        <authorList>
            <person name="Patra A.K."/>
            <person name="Ho P.T."/>
            <person name="Jun S."/>
            <person name="Lee S.J."/>
            <person name="Kim Y."/>
            <person name="Won Y.J."/>
        </authorList>
    </citation>
    <scope>NUCLEOTIDE SEQUENCE [LARGE SCALE GENOMIC DNA]</scope>
    <source>
        <strain evidence="5">Wonlab-2016</strain>
    </source>
</reference>
<dbReference type="PANTHER" id="PTHR24134:SF9">
    <property type="entry name" value="ANKYRIN REPEAT AND SOCS BOX PROTEIN 8"/>
    <property type="match status" value="1"/>
</dbReference>
<sequence length="287" mass="32029">MWFMMESAQTNYDLSERLIRAISNLRTFSGVNDDIEQLIEAGADVNRLHGTLLPLHCACMVSDVYCLQLLLQKGARVNDVDGYGRTALHYAAERDLYCVEMLLENGANVNAGDGNRDTPLHWAAYKNQVECVKLLLQHGAQVDASDYNLDTPLSWAARRGNLEVIRTLLMHNADATRRNAKGHTPLMRAAAIVASGLETAVDDACLSLLIRATGQFDMRGRSGQLAPEFARDNKVRETLLPLCTNPLRLQSLCRSQIRRCLGQCYLPNVVPKLPIPQQLHDFIMLKN</sequence>
<gene>
    <name evidence="5" type="ORF">BaRGS_00001256</name>
</gene>
<dbReference type="EMBL" id="JACVVK020000004">
    <property type="protein sequence ID" value="KAK7507321.1"/>
    <property type="molecule type" value="Genomic_DNA"/>
</dbReference>
<evidence type="ECO:0000256" key="3">
    <source>
        <dbReference type="PROSITE-ProRule" id="PRU00023"/>
    </source>
</evidence>
<dbReference type="PROSITE" id="PS50225">
    <property type="entry name" value="SOCS"/>
    <property type="match status" value="1"/>
</dbReference>
<dbReference type="Gene3D" id="1.25.40.20">
    <property type="entry name" value="Ankyrin repeat-containing domain"/>
    <property type="match status" value="3"/>
</dbReference>
<dbReference type="PROSITE" id="PS50088">
    <property type="entry name" value="ANK_REPEAT"/>
    <property type="match status" value="4"/>
</dbReference>
<evidence type="ECO:0000256" key="1">
    <source>
        <dbReference type="ARBA" id="ARBA00022737"/>
    </source>
</evidence>
<keyword evidence="1" id="KW-0677">Repeat</keyword>
<dbReference type="Proteomes" id="UP001519460">
    <property type="component" value="Unassembled WGS sequence"/>
</dbReference>
<dbReference type="SUPFAM" id="SSF158235">
    <property type="entry name" value="SOCS box-like"/>
    <property type="match status" value="1"/>
</dbReference>
<dbReference type="PROSITE" id="PS50297">
    <property type="entry name" value="ANK_REP_REGION"/>
    <property type="match status" value="3"/>
</dbReference>
<dbReference type="Gene3D" id="1.10.750.20">
    <property type="entry name" value="SOCS box"/>
    <property type="match status" value="1"/>
</dbReference>
<dbReference type="SMART" id="SM00248">
    <property type="entry name" value="ANK"/>
    <property type="match status" value="6"/>
</dbReference>
<dbReference type="SMART" id="SM00969">
    <property type="entry name" value="SOCS_box"/>
    <property type="match status" value="1"/>
</dbReference>
<feature type="domain" description="SOCS box" evidence="4">
    <location>
        <begin position="234"/>
        <end position="287"/>
    </location>
</feature>
<protein>
    <recommendedName>
        <fullName evidence="4">SOCS box domain-containing protein</fullName>
    </recommendedName>
</protein>
<dbReference type="InterPro" id="IPR036036">
    <property type="entry name" value="SOCS_box-like_dom_sf"/>
</dbReference>
<organism evidence="5 6">
    <name type="scientific">Batillaria attramentaria</name>
    <dbReference type="NCBI Taxonomy" id="370345"/>
    <lineage>
        <taxon>Eukaryota</taxon>
        <taxon>Metazoa</taxon>
        <taxon>Spiralia</taxon>
        <taxon>Lophotrochozoa</taxon>
        <taxon>Mollusca</taxon>
        <taxon>Gastropoda</taxon>
        <taxon>Caenogastropoda</taxon>
        <taxon>Sorbeoconcha</taxon>
        <taxon>Cerithioidea</taxon>
        <taxon>Batillariidae</taxon>
        <taxon>Batillaria</taxon>
    </lineage>
</organism>
<evidence type="ECO:0000256" key="2">
    <source>
        <dbReference type="ARBA" id="ARBA00023043"/>
    </source>
</evidence>
<dbReference type="Pfam" id="PF12796">
    <property type="entry name" value="Ank_2"/>
    <property type="match status" value="2"/>
</dbReference>
<dbReference type="Pfam" id="PF07525">
    <property type="entry name" value="SOCS_box"/>
    <property type="match status" value="1"/>
</dbReference>
<proteinExistence type="predicted"/>
<dbReference type="AlphaFoldDB" id="A0ABD0M7A3"/>
<dbReference type="PRINTS" id="PR01415">
    <property type="entry name" value="ANKYRIN"/>
</dbReference>
<keyword evidence="6" id="KW-1185">Reference proteome</keyword>
<evidence type="ECO:0000313" key="6">
    <source>
        <dbReference type="Proteomes" id="UP001519460"/>
    </source>
</evidence>
<dbReference type="PANTHER" id="PTHR24134">
    <property type="entry name" value="ANKYRIN REPEAT-CONTAINING PROTEIN DDB_G0279043"/>
    <property type="match status" value="1"/>
</dbReference>
<dbReference type="InterPro" id="IPR002110">
    <property type="entry name" value="Ankyrin_rpt"/>
</dbReference>